<accession>A0ABV9I5S8</accession>
<keyword evidence="1" id="KW-0175">Coiled coil</keyword>
<name>A0ABV9I5S8_9FLAO</name>
<evidence type="ECO:0000313" key="3">
    <source>
        <dbReference type="Proteomes" id="UP001596043"/>
    </source>
</evidence>
<evidence type="ECO:0000313" key="2">
    <source>
        <dbReference type="EMBL" id="MFC4636650.1"/>
    </source>
</evidence>
<protein>
    <recommendedName>
        <fullName evidence="4">SPOR domain-containing protein</fullName>
    </recommendedName>
</protein>
<feature type="coiled-coil region" evidence="1">
    <location>
        <begin position="182"/>
        <end position="258"/>
    </location>
</feature>
<gene>
    <name evidence="2" type="ORF">ACFO3O_22285</name>
</gene>
<dbReference type="EMBL" id="JBHSFV010000027">
    <property type="protein sequence ID" value="MFC4636650.1"/>
    <property type="molecule type" value="Genomic_DNA"/>
</dbReference>
<sequence length="445" mass="50367">LAAEEQARLEAEEQARIEAEALAKKAAEEKARLAAEEQARLAAEEQARLEAEEQARIEAEALAKKAAEEKARLAAEEQARLAAEEQARLEAEEQARIEAEAIAKKAAEEQARLAAEEQARLAAEEQARLEAEEQARIEAEALAKKVTEEKTDTPTPNDELGRSLQTLTTQAEALQSSQSTLLENLTIAVNSKDKDLTDLKNENDLSEQGIFIEPKPFKSVSQENAKIESLKIELEETLEKQNEKIKELEDVYTKRAKKVRGNDKINQYYRDAIASLKKQREETRNAKISAISLLEDIKVATQFERSRRIKRAIFDNEDDRYKKDQATLTILKQNTPLSSVPYKVEDFDFGEERSNNIQILKNVENTDNAYYLVLAVHGNTSKRDEFVKKVIASGYSNVNFFYDINTSKYYIYSDKTTSLQSANEKLNKQNNAPYASRMSIIKIEN</sequence>
<comment type="caution">
    <text evidence="2">The sequence shown here is derived from an EMBL/GenBank/DDBJ whole genome shotgun (WGS) entry which is preliminary data.</text>
</comment>
<feature type="coiled-coil region" evidence="1">
    <location>
        <begin position="2"/>
        <end position="149"/>
    </location>
</feature>
<evidence type="ECO:0008006" key="4">
    <source>
        <dbReference type="Google" id="ProtNLM"/>
    </source>
</evidence>
<feature type="non-terminal residue" evidence="2">
    <location>
        <position position="1"/>
    </location>
</feature>
<reference evidence="3" key="1">
    <citation type="journal article" date="2019" name="Int. J. Syst. Evol. Microbiol.">
        <title>The Global Catalogue of Microorganisms (GCM) 10K type strain sequencing project: providing services to taxonomists for standard genome sequencing and annotation.</title>
        <authorList>
            <consortium name="The Broad Institute Genomics Platform"/>
            <consortium name="The Broad Institute Genome Sequencing Center for Infectious Disease"/>
            <person name="Wu L."/>
            <person name="Ma J."/>
        </authorList>
    </citation>
    <scope>NUCLEOTIDE SEQUENCE [LARGE SCALE GENOMIC DNA]</scope>
    <source>
        <strain evidence="3">YJ-61-S</strain>
    </source>
</reference>
<organism evidence="2 3">
    <name type="scientific">Dokdonia ponticola</name>
    <dbReference type="NCBI Taxonomy" id="2041041"/>
    <lineage>
        <taxon>Bacteria</taxon>
        <taxon>Pseudomonadati</taxon>
        <taxon>Bacteroidota</taxon>
        <taxon>Flavobacteriia</taxon>
        <taxon>Flavobacteriales</taxon>
        <taxon>Flavobacteriaceae</taxon>
        <taxon>Dokdonia</taxon>
    </lineage>
</organism>
<keyword evidence="3" id="KW-1185">Reference proteome</keyword>
<dbReference type="PANTHER" id="PTHR12239">
    <property type="entry name" value="PROTEIN CBG20215-RELATED"/>
    <property type="match status" value="1"/>
</dbReference>
<proteinExistence type="predicted"/>
<dbReference type="Proteomes" id="UP001596043">
    <property type="component" value="Unassembled WGS sequence"/>
</dbReference>
<dbReference type="InterPro" id="IPR052293">
    <property type="entry name" value="SRRP"/>
</dbReference>
<evidence type="ECO:0000256" key="1">
    <source>
        <dbReference type="SAM" id="Coils"/>
    </source>
</evidence>
<dbReference type="PANTHER" id="PTHR12239:SF41">
    <property type="entry name" value="MEMBRANE ASSOCIATED PROTEIN, PUTATIVE-RELATED"/>
    <property type="match status" value="1"/>
</dbReference>